<evidence type="ECO:0000313" key="2">
    <source>
        <dbReference type="Proteomes" id="UP000230108"/>
    </source>
</evidence>
<organism evidence="1 2">
    <name type="scientific">Candidatus Roizmanbacteria bacterium CG_4_10_14_0_8_um_filter_39_9</name>
    <dbReference type="NCBI Taxonomy" id="1974829"/>
    <lineage>
        <taxon>Bacteria</taxon>
        <taxon>Candidatus Roizmaniibacteriota</taxon>
    </lineage>
</organism>
<dbReference type="InterPro" id="IPR029033">
    <property type="entry name" value="His_PPase_superfam"/>
</dbReference>
<proteinExistence type="predicted"/>
<dbReference type="InterPro" id="IPR013078">
    <property type="entry name" value="His_Pase_superF_clade-1"/>
</dbReference>
<comment type="caution">
    <text evidence="1">The sequence shown here is derived from an EMBL/GenBank/DDBJ whole genome shotgun (WGS) entry which is preliminary data.</text>
</comment>
<protein>
    <recommendedName>
        <fullName evidence="3">Histidine phosphatase family protein</fullName>
    </recommendedName>
</protein>
<dbReference type="Pfam" id="PF00300">
    <property type="entry name" value="His_Phos_1"/>
    <property type="match status" value="1"/>
</dbReference>
<dbReference type="Gene3D" id="3.40.50.1240">
    <property type="entry name" value="Phosphoglycerate mutase-like"/>
    <property type="match status" value="1"/>
</dbReference>
<evidence type="ECO:0008006" key="3">
    <source>
        <dbReference type="Google" id="ProtNLM"/>
    </source>
</evidence>
<name>A0A2M7QEE6_9BACT</name>
<gene>
    <name evidence="1" type="ORF">COY90_01580</name>
</gene>
<dbReference type="CDD" id="cd07067">
    <property type="entry name" value="HP_PGM_like"/>
    <property type="match status" value="1"/>
</dbReference>
<reference evidence="2" key="1">
    <citation type="submission" date="2017-09" db="EMBL/GenBank/DDBJ databases">
        <title>Depth-based differentiation of microbial function through sediment-hosted aquifers and enrichment of novel symbionts in the deep terrestrial subsurface.</title>
        <authorList>
            <person name="Probst A.J."/>
            <person name="Ladd B."/>
            <person name="Jarett J.K."/>
            <person name="Geller-Mcgrath D.E."/>
            <person name="Sieber C.M.K."/>
            <person name="Emerson J.B."/>
            <person name="Anantharaman K."/>
            <person name="Thomas B.C."/>
            <person name="Malmstrom R."/>
            <person name="Stieglmeier M."/>
            <person name="Klingl A."/>
            <person name="Woyke T."/>
            <person name="Ryan C.M."/>
            <person name="Banfield J.F."/>
        </authorList>
    </citation>
    <scope>NUCLEOTIDE SEQUENCE [LARGE SCALE GENOMIC DNA]</scope>
</reference>
<evidence type="ECO:0000313" key="1">
    <source>
        <dbReference type="EMBL" id="PIY69260.1"/>
    </source>
</evidence>
<accession>A0A2M7QEE6</accession>
<dbReference type="EMBL" id="PFLF01000039">
    <property type="protein sequence ID" value="PIY69260.1"/>
    <property type="molecule type" value="Genomic_DNA"/>
</dbReference>
<dbReference type="Proteomes" id="UP000230108">
    <property type="component" value="Unassembled WGS sequence"/>
</dbReference>
<dbReference type="AlphaFoldDB" id="A0A2M7QEE6"/>
<sequence length="124" mass="14283">MEQSCKKNNCSLWIKTYYLFRHGLATHGKYGYGKKIVTAPLLAEGINAIERMADFFKTVPQGINYSSEFLRCKQTVEIILQASQKKFIFDNRLNEQHHETFSEVKLRATEFLTSVPPDASHILI</sequence>
<dbReference type="SUPFAM" id="SSF53254">
    <property type="entry name" value="Phosphoglycerate mutase-like"/>
    <property type="match status" value="1"/>
</dbReference>